<dbReference type="RefSeq" id="WP_274262150.1">
    <property type="nucleotide sequence ID" value="NZ_CP117884.1"/>
</dbReference>
<dbReference type="Gene3D" id="3.90.1640.30">
    <property type="match status" value="1"/>
</dbReference>
<dbReference type="Pfam" id="PF01368">
    <property type="entry name" value="DHH"/>
    <property type="match status" value="1"/>
</dbReference>
<dbReference type="Gene3D" id="3.10.310.30">
    <property type="match status" value="1"/>
</dbReference>
<gene>
    <name evidence="10" type="primary">recJ</name>
    <name evidence="10" type="ORF">PQ472_05855</name>
</gene>
<dbReference type="InterPro" id="IPR038763">
    <property type="entry name" value="DHH_sf"/>
</dbReference>
<dbReference type="Proteomes" id="UP001220377">
    <property type="component" value="Chromosome"/>
</dbReference>
<dbReference type="InterPro" id="IPR004610">
    <property type="entry name" value="RecJ"/>
</dbReference>
<evidence type="ECO:0000256" key="4">
    <source>
        <dbReference type="ARBA" id="ARBA00022801"/>
    </source>
</evidence>
<dbReference type="SUPFAM" id="SSF64182">
    <property type="entry name" value="DHH phosphoesterases"/>
    <property type="match status" value="1"/>
</dbReference>
<evidence type="ECO:0000259" key="8">
    <source>
        <dbReference type="Pfam" id="PF10141"/>
    </source>
</evidence>
<dbReference type="InterPro" id="IPR001667">
    <property type="entry name" value="DDH_dom"/>
</dbReference>
<evidence type="ECO:0000259" key="6">
    <source>
        <dbReference type="Pfam" id="PF01368"/>
    </source>
</evidence>
<feature type="domain" description="DDH" evidence="6">
    <location>
        <begin position="82"/>
        <end position="225"/>
    </location>
</feature>
<evidence type="ECO:0000256" key="5">
    <source>
        <dbReference type="ARBA" id="ARBA00022839"/>
    </source>
</evidence>
<evidence type="ECO:0000259" key="9">
    <source>
        <dbReference type="Pfam" id="PF17768"/>
    </source>
</evidence>
<dbReference type="PANTHER" id="PTHR30255">
    <property type="entry name" value="SINGLE-STRANDED-DNA-SPECIFIC EXONUCLEASE RECJ"/>
    <property type="match status" value="1"/>
</dbReference>
<keyword evidence="4" id="KW-0378">Hydrolase</keyword>
<keyword evidence="3" id="KW-0540">Nuclease</keyword>
<dbReference type="InterPro" id="IPR041122">
    <property type="entry name" value="RecJ_OB"/>
</dbReference>
<dbReference type="Pfam" id="PF17768">
    <property type="entry name" value="RecJ_OB"/>
    <property type="match status" value="1"/>
</dbReference>
<evidence type="ECO:0000313" key="10">
    <source>
        <dbReference type="EMBL" id="WDF83761.1"/>
    </source>
</evidence>
<feature type="domain" description="Single-stranded-DNA-specific exonuclease RecJ C-terminal" evidence="8">
    <location>
        <begin position="563"/>
        <end position="751"/>
    </location>
</feature>
<protein>
    <recommendedName>
        <fullName evidence="2">Single-stranded-DNA-specific exonuclease RecJ</fullName>
    </recommendedName>
</protein>
<dbReference type="EMBL" id="CP117884">
    <property type="protein sequence ID" value="WDF83761.1"/>
    <property type="molecule type" value="Genomic_DNA"/>
</dbReference>
<keyword evidence="5 10" id="KW-0269">Exonuclease</keyword>
<dbReference type="NCBIfam" id="TIGR00644">
    <property type="entry name" value="recJ"/>
    <property type="match status" value="1"/>
</dbReference>
<dbReference type="Pfam" id="PF10141">
    <property type="entry name" value="ssDNA-exonuc_C"/>
    <property type="match status" value="1"/>
</dbReference>
<accession>A0ABY7WUG1</accession>
<dbReference type="InterPro" id="IPR003156">
    <property type="entry name" value="DHHA1_dom"/>
</dbReference>
<feature type="domain" description="DHHA1" evidence="7">
    <location>
        <begin position="347"/>
        <end position="439"/>
    </location>
</feature>
<evidence type="ECO:0000256" key="3">
    <source>
        <dbReference type="ARBA" id="ARBA00022722"/>
    </source>
</evidence>
<evidence type="ECO:0000313" key="11">
    <source>
        <dbReference type="Proteomes" id="UP001220377"/>
    </source>
</evidence>
<feature type="domain" description="RecJ OB" evidence="9">
    <location>
        <begin position="453"/>
        <end position="556"/>
    </location>
</feature>
<evidence type="ECO:0000256" key="2">
    <source>
        <dbReference type="ARBA" id="ARBA00019841"/>
    </source>
</evidence>
<comment type="similarity">
    <text evidence="1">Belongs to the RecJ family.</text>
</comment>
<proteinExistence type="inferred from homology"/>
<dbReference type="InterPro" id="IPR018779">
    <property type="entry name" value="RecJ_C"/>
</dbReference>
<dbReference type="PANTHER" id="PTHR30255:SF2">
    <property type="entry name" value="SINGLE-STRANDED-DNA-SPECIFIC EXONUCLEASE RECJ"/>
    <property type="match status" value="1"/>
</dbReference>
<name>A0ABY7WUG1_9LACO</name>
<dbReference type="GO" id="GO:0004527">
    <property type="term" value="F:exonuclease activity"/>
    <property type="evidence" value="ECO:0007669"/>
    <property type="project" value="UniProtKB-KW"/>
</dbReference>
<sequence length="759" mass="81954">MNSRFDWQLGKQAEAGATAEVGRELGVSPLLAQLLVQRGITDKATWEKYTHPSLENLHDPFALHDMDLAVARITKAVENGEQITIYGDYDVDGITSTTIMKEALESIGADPAIYIPNRFEDGYGPNLTAYKRLAETGTQLLITVDNGVSGAEPIAWAMANGMDVIVTDHHELPDKLPDAVAVVHPRYPGTDYPFGDLSGAGVAFKVATALLGEVPMESCDLAALGAIADVVSLTDENRTFVQIGLQMMRENPRTGLQALFEVAGIDQATLDETTVGFAIAPRLNAIGRLGDATPGVKLLSTFDPTEASRIAAEIDEENKKRQKLVSDIADEAEAMAISPDNQERAGLVLAGEGWHQGVVGIVASRIVELTGKPTIILSVDSEKDEAKGSGRSVPSFHLFKGLQTCSELLDHFGGHAMAAGMSLKASNIDAFREAFAKAAADFVNPNDRLPLAVDERVDASAITMANYEELQQLAPYGPDNPQPVFTMAPNVIDGVKQIGQNGKHLRFRVDGGFGAIAFGMGNMAADLASAQKVKIAFTLGLNTFRGNSSLQLEIKDIGLQQDQVLDWRGPSLETQQLMQTHNYAFFNARTMHAMQTRYTFGGPVSLVSDLPAGAEDVVLVDMPANEAQLSAAMRSVALPVTVLFYASPAATVAVPSRAEFGSVLHFIQKHPNFDKHKLGQLARETHMNLNQVILAVQVFLELNFVTIKSALISAVDSPARKQLSSAPAYQARQEELRLIKNLQTASRGDLRSTLLNYRR</sequence>
<dbReference type="Pfam" id="PF02272">
    <property type="entry name" value="DHHA1"/>
    <property type="match status" value="1"/>
</dbReference>
<evidence type="ECO:0000256" key="1">
    <source>
        <dbReference type="ARBA" id="ARBA00005915"/>
    </source>
</evidence>
<reference evidence="10 11" key="1">
    <citation type="submission" date="2023-02" db="EMBL/GenBank/DDBJ databases">
        <title>Genome sequence of Lacticaseibacillus sp. KACC 23028.</title>
        <authorList>
            <person name="Kim S."/>
            <person name="Heo J."/>
            <person name="Kwon S.-W."/>
        </authorList>
    </citation>
    <scope>NUCLEOTIDE SEQUENCE [LARGE SCALE GENOMIC DNA]</scope>
    <source>
        <strain evidence="10 11">KACC 23028</strain>
    </source>
</reference>
<dbReference type="InterPro" id="IPR051673">
    <property type="entry name" value="SSDNA_exonuclease_RecJ"/>
</dbReference>
<evidence type="ECO:0000259" key="7">
    <source>
        <dbReference type="Pfam" id="PF02272"/>
    </source>
</evidence>
<organism evidence="10 11">
    <name type="scientific">Lacticaseibacillus pabuli</name>
    <dbReference type="NCBI Taxonomy" id="3025672"/>
    <lineage>
        <taxon>Bacteria</taxon>
        <taxon>Bacillati</taxon>
        <taxon>Bacillota</taxon>
        <taxon>Bacilli</taxon>
        <taxon>Lactobacillales</taxon>
        <taxon>Lactobacillaceae</taxon>
        <taxon>Lacticaseibacillus</taxon>
    </lineage>
</organism>
<keyword evidence="11" id="KW-1185">Reference proteome</keyword>